<evidence type="ECO:0000313" key="4">
    <source>
        <dbReference type="Proteomes" id="UP000472270"/>
    </source>
</evidence>
<evidence type="ECO:0000259" key="2">
    <source>
        <dbReference type="Pfam" id="PF00129"/>
    </source>
</evidence>
<dbReference type="Pfam" id="PF00129">
    <property type="entry name" value="MHC_I"/>
    <property type="match status" value="1"/>
</dbReference>
<evidence type="ECO:0000256" key="1">
    <source>
        <dbReference type="ARBA" id="ARBA00023180"/>
    </source>
</evidence>
<organism evidence="3 4">
    <name type="scientific">Sinocyclocheilus rhinocerous</name>
    <dbReference type="NCBI Taxonomy" id="307959"/>
    <lineage>
        <taxon>Eukaryota</taxon>
        <taxon>Metazoa</taxon>
        <taxon>Chordata</taxon>
        <taxon>Craniata</taxon>
        <taxon>Vertebrata</taxon>
        <taxon>Euteleostomi</taxon>
        <taxon>Actinopterygii</taxon>
        <taxon>Neopterygii</taxon>
        <taxon>Teleostei</taxon>
        <taxon>Ostariophysi</taxon>
        <taxon>Cypriniformes</taxon>
        <taxon>Cyprinidae</taxon>
        <taxon>Cyprininae</taxon>
        <taxon>Sinocyclocheilus</taxon>
    </lineage>
</organism>
<dbReference type="InterPro" id="IPR011161">
    <property type="entry name" value="MHC_I-like_Ag-recog"/>
</dbReference>
<dbReference type="Ensembl" id="ENSSRHT00000060581.1">
    <property type="protein sequence ID" value="ENSSRHP00000058943.1"/>
    <property type="gene ID" value="ENSSRHG00000029529.1"/>
</dbReference>
<protein>
    <recommendedName>
        <fullName evidence="2">MHC class I-like antigen recognition-like domain-containing protein</fullName>
    </recommendedName>
</protein>
<dbReference type="GO" id="GO:0009897">
    <property type="term" value="C:external side of plasma membrane"/>
    <property type="evidence" value="ECO:0007669"/>
    <property type="project" value="TreeGrafter"/>
</dbReference>
<dbReference type="Proteomes" id="UP000472270">
    <property type="component" value="Unassembled WGS sequence"/>
</dbReference>
<reference evidence="3" key="1">
    <citation type="submission" date="2025-08" db="UniProtKB">
        <authorList>
            <consortium name="Ensembl"/>
        </authorList>
    </citation>
    <scope>IDENTIFICATION</scope>
</reference>
<dbReference type="PANTHER" id="PTHR16675">
    <property type="entry name" value="MHC CLASS I-RELATED"/>
    <property type="match status" value="1"/>
</dbReference>
<evidence type="ECO:0000313" key="3">
    <source>
        <dbReference type="Ensembl" id="ENSSRHP00000058943.1"/>
    </source>
</evidence>
<dbReference type="InterPro" id="IPR011162">
    <property type="entry name" value="MHC_I/II-like_Ag-recog"/>
</dbReference>
<name>A0A673K3K1_9TELE</name>
<accession>A0A673K3K1</accession>
<dbReference type="SUPFAM" id="SSF54452">
    <property type="entry name" value="MHC antigen-recognition domain"/>
    <property type="match status" value="1"/>
</dbReference>
<dbReference type="GO" id="GO:0006955">
    <property type="term" value="P:immune response"/>
    <property type="evidence" value="ECO:0007669"/>
    <property type="project" value="TreeGrafter"/>
</dbReference>
<sequence>MFLKQQISILERYLKDHVTLKTEVMMLKIQLCITGINYILKYIQIERRTHSLRYFYTGVSGDIDFPEFTSVGLVDDEQFTYFDSNIMKTVPKTEWIRQNEGADYWDRETQIGIDNHQSFKVHIQTLKGRFNQSAGKLWHKPLEGQE</sequence>
<reference evidence="3" key="2">
    <citation type="submission" date="2025-09" db="UniProtKB">
        <authorList>
            <consortium name="Ensembl"/>
        </authorList>
    </citation>
    <scope>IDENTIFICATION</scope>
</reference>
<proteinExistence type="predicted"/>
<dbReference type="Gene3D" id="3.30.500.10">
    <property type="entry name" value="MHC class I-like antigen recognition-like"/>
    <property type="match status" value="1"/>
</dbReference>
<feature type="domain" description="MHC class I-like antigen recognition-like" evidence="2">
    <location>
        <begin position="49"/>
        <end position="135"/>
    </location>
</feature>
<dbReference type="GO" id="GO:0005615">
    <property type="term" value="C:extracellular space"/>
    <property type="evidence" value="ECO:0007669"/>
    <property type="project" value="TreeGrafter"/>
</dbReference>
<dbReference type="PANTHER" id="PTHR16675:SF237">
    <property type="entry name" value="MHC CLASS I ANTIGEN TRANSCRIPT VARIANT 1-RELATED"/>
    <property type="match status" value="1"/>
</dbReference>
<keyword evidence="4" id="KW-1185">Reference proteome</keyword>
<keyword evidence="1" id="KW-0325">Glycoprotein</keyword>
<dbReference type="InterPro" id="IPR037055">
    <property type="entry name" value="MHC_I-like_Ag-recog_sf"/>
</dbReference>
<dbReference type="AlphaFoldDB" id="A0A673K3K1"/>
<dbReference type="InterPro" id="IPR050208">
    <property type="entry name" value="MHC_class-I_related"/>
</dbReference>